<gene>
    <name evidence="2" type="ORF">ACFOGP_23695</name>
</gene>
<dbReference type="GO" id="GO:0016787">
    <property type="term" value="F:hydrolase activity"/>
    <property type="evidence" value="ECO:0007669"/>
    <property type="project" value="UniProtKB-KW"/>
</dbReference>
<proteinExistence type="predicted"/>
<feature type="domain" description="Rhamnogalacturonase A/B/Epimerase-like pectate lyase" evidence="1">
    <location>
        <begin position="189"/>
        <end position="246"/>
    </location>
</feature>
<organism evidence="2 3">
    <name type="scientific">Psychromarinibacter halotolerans</name>
    <dbReference type="NCBI Taxonomy" id="1775175"/>
    <lineage>
        <taxon>Bacteria</taxon>
        <taxon>Pseudomonadati</taxon>
        <taxon>Pseudomonadota</taxon>
        <taxon>Alphaproteobacteria</taxon>
        <taxon>Rhodobacterales</taxon>
        <taxon>Paracoccaceae</taxon>
        <taxon>Psychromarinibacter</taxon>
    </lineage>
</organism>
<dbReference type="EMBL" id="JBHRTB010000010">
    <property type="protein sequence ID" value="MFC3145747.1"/>
    <property type="molecule type" value="Genomic_DNA"/>
</dbReference>
<dbReference type="RefSeq" id="WP_275632696.1">
    <property type="nucleotide sequence ID" value="NZ_JARGYD010000003.1"/>
</dbReference>
<dbReference type="Pfam" id="PF12708">
    <property type="entry name" value="Pect-lyase_RHGA_epim"/>
    <property type="match status" value="1"/>
</dbReference>
<keyword evidence="2" id="KW-0378">Hydrolase</keyword>
<dbReference type="InterPro" id="IPR024535">
    <property type="entry name" value="RHGA/B-epi-like_pectate_lyase"/>
</dbReference>
<name>A0ABV7H116_9RHOB</name>
<reference evidence="3" key="1">
    <citation type="journal article" date="2019" name="Int. J. Syst. Evol. Microbiol.">
        <title>The Global Catalogue of Microorganisms (GCM) 10K type strain sequencing project: providing services to taxonomists for standard genome sequencing and annotation.</title>
        <authorList>
            <consortium name="The Broad Institute Genomics Platform"/>
            <consortium name="The Broad Institute Genome Sequencing Center for Infectious Disease"/>
            <person name="Wu L."/>
            <person name="Ma J."/>
        </authorList>
    </citation>
    <scope>NUCLEOTIDE SEQUENCE [LARGE SCALE GENOMIC DNA]</scope>
    <source>
        <strain evidence="3">KCTC 52366</strain>
    </source>
</reference>
<dbReference type="InterPro" id="IPR012334">
    <property type="entry name" value="Pectin_lyas_fold"/>
</dbReference>
<evidence type="ECO:0000313" key="3">
    <source>
        <dbReference type="Proteomes" id="UP001595632"/>
    </source>
</evidence>
<accession>A0ABV7H116</accession>
<sequence length="763" mass="81878">MNKVITDGLVLMPTPFTDGLDVWSSGNGTAGSATYDGAPNAAFVPADGDFGGCLELVKTETTQKLRFMGQTPILPGCYLRISARVKAISGNLPSIRIAGWAGDGSDVHVGGLDETGGSVALTGYGDIVEVSAIVGTGSRGGVDMAWGLQPVYGHFGLDLTGTNGGVVRIDDIVIEDITSAFLRDMIGVVDVRDFGAAGDGIADDSAAFAAADAAAAGRTVLVPEGTYLLEQNVTFDNFVKFEGTVTCAADVMLILRRGFDYDAYLSAFGDEVLAFEKAWQALLNAGEHESLDLCGRRIELDAPIDMQAAVPNRDTWESRRVIRNGQFNCLASSDWDEDVVTSAATYSPGNPTRLTGVANVAGIAVGSLVQGNGVGREVYVRSKDVGAQEIELSQPLYDAAGSQTFTFTRFKYVLDFSGFTKLSRLTVTDVEFQCSGRASAVMIAPLGEVMHFRDVHFTRPKHRGITSIGSGCQDLHVDRCSFYSDEQAVAATARVSIGFNVNANDAKIRDNRFQRLRNMAVLHGTGHLIVGNHTFGGDGLTEAPRTAAIVFTYPNVNSVITGNYIDNSWIEMTNEHDAQPDFASEFSFGGLTVTGNIFVASDCSYDTPFLLIRPHGADHFVQGLSMIGNSFRVFNGEIERVDRVDDSIADLDYFRTRNVIFEGNTFNAVDKQTLNPATLEFDQASDAATWTLNVGDFLPFEGNSRTVSSVILKGEILNGSDAPIYAMPSVDINAGADNNLINLNWPEPCRGSVFVTVRADRPI</sequence>
<comment type="caution">
    <text evidence="2">The sequence shown here is derived from an EMBL/GenBank/DDBJ whole genome shotgun (WGS) entry which is preliminary data.</text>
</comment>
<dbReference type="SUPFAM" id="SSF51126">
    <property type="entry name" value="Pectin lyase-like"/>
    <property type="match status" value="1"/>
</dbReference>
<evidence type="ECO:0000259" key="1">
    <source>
        <dbReference type="Pfam" id="PF12708"/>
    </source>
</evidence>
<protein>
    <submittedName>
        <fullName evidence="2">Glycosyl hydrolase family 28-related protein</fullName>
    </submittedName>
</protein>
<evidence type="ECO:0000313" key="2">
    <source>
        <dbReference type="EMBL" id="MFC3145747.1"/>
    </source>
</evidence>
<keyword evidence="3" id="KW-1185">Reference proteome</keyword>
<dbReference type="InterPro" id="IPR011050">
    <property type="entry name" value="Pectin_lyase_fold/virulence"/>
</dbReference>
<dbReference type="Gene3D" id="2.160.20.10">
    <property type="entry name" value="Single-stranded right-handed beta-helix, Pectin lyase-like"/>
    <property type="match status" value="2"/>
</dbReference>
<dbReference type="Proteomes" id="UP001595632">
    <property type="component" value="Unassembled WGS sequence"/>
</dbReference>